<dbReference type="InterPro" id="IPR013087">
    <property type="entry name" value="Znf_C2H2_type"/>
</dbReference>
<evidence type="ECO:0000256" key="7">
    <source>
        <dbReference type="ARBA" id="ARBA00023163"/>
    </source>
</evidence>
<dbReference type="InterPro" id="IPR050717">
    <property type="entry name" value="C2H2-ZF_Transcription_Reg"/>
</dbReference>
<sequence length="255" mass="28400">PAFPFMQSPQPILQGMPFAGGKPGPALDPRVVAMLQSYQSALPFSHLPWAALGAAGIGNLALSHLLLTPGGRLCRPKKRYICKYCHREFTKSYNLLIHERTHTDERPFPCDVCGKAFRRQDHLRDHKYIHMKEKPFKCDLCDKGFCQARTLAVHKAQHSNEVALYTSTPASGGIAAKVMPQVPSPPQTTPLGETRIPEVIEDDEDLEILTAVPEEEDMMQTTVVPSEDEVIQKLTESLTVTPKRRGFSIADIMSR</sequence>
<dbReference type="GO" id="GO:0000981">
    <property type="term" value="F:DNA-binding transcription factor activity, RNA polymerase II-specific"/>
    <property type="evidence" value="ECO:0007669"/>
    <property type="project" value="TreeGrafter"/>
</dbReference>
<proteinExistence type="predicted"/>
<dbReference type="FunFam" id="3.30.160.60:FF:000311">
    <property type="entry name" value="protein odd-skipped-related 2 isoform X1"/>
    <property type="match status" value="1"/>
</dbReference>
<keyword evidence="5" id="KW-0862">Zinc</keyword>
<evidence type="ECO:0000256" key="3">
    <source>
        <dbReference type="ARBA" id="ARBA00022737"/>
    </source>
</evidence>
<comment type="subcellular location">
    <subcellularLocation>
        <location evidence="1">Nucleus</location>
    </subcellularLocation>
</comment>
<dbReference type="FunFam" id="3.30.160.60:FF:000630">
    <property type="entry name" value="Zinc finger protein 180"/>
    <property type="match status" value="1"/>
</dbReference>
<reference evidence="11 12" key="1">
    <citation type="submission" date="2024-05" db="EMBL/GenBank/DDBJ databases">
        <authorList>
            <person name="Wallberg A."/>
        </authorList>
    </citation>
    <scope>NUCLEOTIDE SEQUENCE [LARGE SCALE GENOMIC DNA]</scope>
</reference>
<dbReference type="PROSITE" id="PS00028">
    <property type="entry name" value="ZINC_FINGER_C2H2_1"/>
    <property type="match status" value="3"/>
</dbReference>
<evidence type="ECO:0000256" key="2">
    <source>
        <dbReference type="ARBA" id="ARBA00022723"/>
    </source>
</evidence>
<comment type="caution">
    <text evidence="11">The sequence shown here is derived from an EMBL/GenBank/DDBJ whole genome shotgun (WGS) entry which is preliminary data.</text>
</comment>
<dbReference type="PANTHER" id="PTHR14196:SF0">
    <property type="entry name" value="PROTEIN BOWEL"/>
    <property type="match status" value="1"/>
</dbReference>
<feature type="domain" description="C2H2-type" evidence="10">
    <location>
        <begin position="136"/>
        <end position="163"/>
    </location>
</feature>
<dbReference type="PROSITE" id="PS50157">
    <property type="entry name" value="ZINC_FINGER_C2H2_2"/>
    <property type="match status" value="3"/>
</dbReference>
<dbReference type="AlphaFoldDB" id="A0AAV2RQQ0"/>
<organism evidence="11 12">
    <name type="scientific">Meganyctiphanes norvegica</name>
    <name type="common">Northern krill</name>
    <name type="synonym">Thysanopoda norvegica</name>
    <dbReference type="NCBI Taxonomy" id="48144"/>
    <lineage>
        <taxon>Eukaryota</taxon>
        <taxon>Metazoa</taxon>
        <taxon>Ecdysozoa</taxon>
        <taxon>Arthropoda</taxon>
        <taxon>Crustacea</taxon>
        <taxon>Multicrustacea</taxon>
        <taxon>Malacostraca</taxon>
        <taxon>Eumalacostraca</taxon>
        <taxon>Eucarida</taxon>
        <taxon>Euphausiacea</taxon>
        <taxon>Euphausiidae</taxon>
        <taxon>Meganyctiphanes</taxon>
    </lineage>
</organism>
<dbReference type="SUPFAM" id="SSF57667">
    <property type="entry name" value="beta-beta-alpha zinc fingers"/>
    <property type="match status" value="2"/>
</dbReference>
<name>A0AAV2RQQ0_MEGNR</name>
<evidence type="ECO:0000256" key="9">
    <source>
        <dbReference type="PROSITE-ProRule" id="PRU00042"/>
    </source>
</evidence>
<keyword evidence="4 9" id="KW-0863">Zinc-finger</keyword>
<keyword evidence="8" id="KW-0539">Nucleus</keyword>
<evidence type="ECO:0000313" key="12">
    <source>
        <dbReference type="Proteomes" id="UP001497623"/>
    </source>
</evidence>
<dbReference type="Proteomes" id="UP001497623">
    <property type="component" value="Unassembled WGS sequence"/>
</dbReference>
<dbReference type="Pfam" id="PF13912">
    <property type="entry name" value="zf-C2H2_6"/>
    <property type="match status" value="1"/>
</dbReference>
<protein>
    <recommendedName>
        <fullName evidence="10">C2H2-type domain-containing protein</fullName>
    </recommendedName>
</protein>
<evidence type="ECO:0000256" key="1">
    <source>
        <dbReference type="ARBA" id="ARBA00004123"/>
    </source>
</evidence>
<dbReference type="EMBL" id="CAXKWB010028083">
    <property type="protein sequence ID" value="CAL4133165.1"/>
    <property type="molecule type" value="Genomic_DNA"/>
</dbReference>
<dbReference type="PANTHER" id="PTHR14196">
    <property type="entry name" value="ODD-SKIPPED - RELATED"/>
    <property type="match status" value="1"/>
</dbReference>
<evidence type="ECO:0000256" key="5">
    <source>
        <dbReference type="ARBA" id="ARBA00022833"/>
    </source>
</evidence>
<keyword evidence="6" id="KW-0805">Transcription regulation</keyword>
<dbReference type="GO" id="GO:0000977">
    <property type="term" value="F:RNA polymerase II transcription regulatory region sequence-specific DNA binding"/>
    <property type="evidence" value="ECO:0007669"/>
    <property type="project" value="TreeGrafter"/>
</dbReference>
<keyword evidence="12" id="KW-1185">Reference proteome</keyword>
<evidence type="ECO:0000256" key="8">
    <source>
        <dbReference type="ARBA" id="ARBA00023242"/>
    </source>
</evidence>
<accession>A0AAV2RQQ0</accession>
<dbReference type="GO" id="GO:0005634">
    <property type="term" value="C:nucleus"/>
    <property type="evidence" value="ECO:0007669"/>
    <property type="project" value="UniProtKB-SubCell"/>
</dbReference>
<dbReference type="Pfam" id="PF00096">
    <property type="entry name" value="zf-C2H2"/>
    <property type="match status" value="2"/>
</dbReference>
<feature type="domain" description="C2H2-type" evidence="10">
    <location>
        <begin position="80"/>
        <end position="107"/>
    </location>
</feature>
<keyword evidence="2" id="KW-0479">Metal-binding</keyword>
<dbReference type="InterPro" id="IPR036236">
    <property type="entry name" value="Znf_C2H2_sf"/>
</dbReference>
<evidence type="ECO:0000256" key="4">
    <source>
        <dbReference type="ARBA" id="ARBA00022771"/>
    </source>
</evidence>
<dbReference type="Gene3D" id="3.30.160.60">
    <property type="entry name" value="Classic Zinc Finger"/>
    <property type="match status" value="3"/>
</dbReference>
<dbReference type="GO" id="GO:0008270">
    <property type="term" value="F:zinc ion binding"/>
    <property type="evidence" value="ECO:0007669"/>
    <property type="project" value="UniProtKB-KW"/>
</dbReference>
<dbReference type="SMART" id="SM00355">
    <property type="entry name" value="ZnF_C2H2"/>
    <property type="match status" value="3"/>
</dbReference>
<gene>
    <name evidence="11" type="ORF">MNOR_LOCUS27135</name>
</gene>
<evidence type="ECO:0000313" key="11">
    <source>
        <dbReference type="EMBL" id="CAL4133165.1"/>
    </source>
</evidence>
<feature type="domain" description="C2H2-type" evidence="10">
    <location>
        <begin position="108"/>
        <end position="135"/>
    </location>
</feature>
<evidence type="ECO:0000259" key="10">
    <source>
        <dbReference type="PROSITE" id="PS50157"/>
    </source>
</evidence>
<evidence type="ECO:0000256" key="6">
    <source>
        <dbReference type="ARBA" id="ARBA00023015"/>
    </source>
</evidence>
<feature type="non-terminal residue" evidence="11">
    <location>
        <position position="1"/>
    </location>
</feature>
<dbReference type="FunFam" id="3.30.160.60:FF:002571">
    <property type="entry name" value="Protein odd-skipped-related 2"/>
    <property type="match status" value="1"/>
</dbReference>
<keyword evidence="7" id="KW-0804">Transcription</keyword>
<keyword evidence="3" id="KW-0677">Repeat</keyword>